<evidence type="ECO:0000313" key="2">
    <source>
        <dbReference type="EMBL" id="ASJ06857.1"/>
    </source>
</evidence>
<dbReference type="PROSITE" id="PS50905">
    <property type="entry name" value="FERRITIN_LIKE"/>
    <property type="match status" value="1"/>
</dbReference>
<dbReference type="PANTHER" id="PTHR33531">
    <property type="entry name" value="RUBRERYTHRIN SUBFAMILY"/>
    <property type="match status" value="1"/>
</dbReference>
<dbReference type="InterPro" id="IPR012347">
    <property type="entry name" value="Ferritin-like"/>
</dbReference>
<gene>
    <name evidence="2" type="ORF">A3L08_05740</name>
</gene>
<dbReference type="EMBL" id="CP015102">
    <property type="protein sequence ID" value="ASJ06857.1"/>
    <property type="molecule type" value="Genomic_DNA"/>
</dbReference>
<dbReference type="GO" id="GO:0016491">
    <property type="term" value="F:oxidoreductase activity"/>
    <property type="evidence" value="ECO:0007669"/>
    <property type="project" value="InterPro"/>
</dbReference>
<dbReference type="InterPro" id="IPR009078">
    <property type="entry name" value="Ferritin-like_SF"/>
</dbReference>
<dbReference type="GO" id="GO:0046872">
    <property type="term" value="F:metal ion binding"/>
    <property type="evidence" value="ECO:0007669"/>
    <property type="project" value="InterPro"/>
</dbReference>
<dbReference type="InterPro" id="IPR009040">
    <property type="entry name" value="Ferritin-like_diiron"/>
</dbReference>
<dbReference type="Proteomes" id="UP000197418">
    <property type="component" value="Chromosome"/>
</dbReference>
<evidence type="ECO:0000259" key="1">
    <source>
        <dbReference type="PROSITE" id="PS50905"/>
    </source>
</evidence>
<accession>A0A218P7U2</accession>
<sequence>MELKFSGEEKRNLQSIIDKLKRLSPQELLSYWINAELDEAETYNTLAEIVREYSWDPKIPKLFEELARESLEHAELLLKEYRRTYGGEKLIDTGIPGIELELSMGELERYIRSGRLGDLISVLMESERMAQEIYRCLAEKSSGKTRELFEHLASIENGHYLRLKALKESLEESGG</sequence>
<dbReference type="InterPro" id="IPR003251">
    <property type="entry name" value="Rr_diiron-bd_dom"/>
</dbReference>
<dbReference type="PANTHER" id="PTHR33531:SF10">
    <property type="entry name" value="BLR7895 PROTEIN"/>
    <property type="match status" value="1"/>
</dbReference>
<dbReference type="CDD" id="cd01045">
    <property type="entry name" value="Ferritin_like_AB"/>
    <property type="match status" value="1"/>
</dbReference>
<dbReference type="AlphaFoldDB" id="A0A218P7U2"/>
<name>A0A218P7U2_9EURY</name>
<dbReference type="SUPFAM" id="SSF47240">
    <property type="entry name" value="Ferritin-like"/>
    <property type="match status" value="1"/>
</dbReference>
<dbReference type="Pfam" id="PF02915">
    <property type="entry name" value="Rubrerythrin"/>
    <property type="match status" value="1"/>
</dbReference>
<reference evidence="2 3" key="1">
    <citation type="submission" date="2016-04" db="EMBL/GenBank/DDBJ databases">
        <title>Complete genome sequence of Thermococcus pacificus type strain P4.</title>
        <authorList>
            <person name="Oger P.M."/>
        </authorList>
    </citation>
    <scope>NUCLEOTIDE SEQUENCE [LARGE SCALE GENOMIC DNA]</scope>
    <source>
        <strain evidence="2 3">P-4</strain>
    </source>
</reference>
<protein>
    <recommendedName>
        <fullName evidence="1">Ferritin-like diiron domain-containing protein</fullName>
    </recommendedName>
</protein>
<dbReference type="KEGG" id="tpaf:A3L08_05740"/>
<keyword evidence="3" id="KW-1185">Reference proteome</keyword>
<evidence type="ECO:0000313" key="3">
    <source>
        <dbReference type="Proteomes" id="UP000197418"/>
    </source>
</evidence>
<feature type="domain" description="Ferritin-like diiron" evidence="1">
    <location>
        <begin position="19"/>
        <end position="175"/>
    </location>
</feature>
<dbReference type="Gene3D" id="1.20.1260.10">
    <property type="match status" value="1"/>
</dbReference>
<organism evidence="2 3">
    <name type="scientific">Thermococcus pacificus</name>
    <dbReference type="NCBI Taxonomy" id="71998"/>
    <lineage>
        <taxon>Archaea</taxon>
        <taxon>Methanobacteriati</taxon>
        <taxon>Methanobacteriota</taxon>
        <taxon>Thermococci</taxon>
        <taxon>Thermococcales</taxon>
        <taxon>Thermococcaceae</taxon>
        <taxon>Thermococcus</taxon>
    </lineage>
</organism>
<proteinExistence type="predicted"/>